<evidence type="ECO:0000313" key="2">
    <source>
        <dbReference type="Proteomes" id="UP000215433"/>
    </source>
</evidence>
<comment type="caution">
    <text evidence="1">The sequence shown here is derived from an EMBL/GenBank/DDBJ whole genome shotgun (WGS) entry which is preliminary data.</text>
</comment>
<evidence type="ECO:0000313" key="1">
    <source>
        <dbReference type="EMBL" id="OXN01048.1"/>
    </source>
</evidence>
<sequence length="190" mass="22033">MNISEAERLVKKSYPKWEIFSAAENDTAYVFLGVYFGPDESAISNIAVDKDDGSVHLLIPRTSESKHYLPENTNVLWTECYEPGYEKTPDRGYKPPEKYVEALDDKIEQLLISILRKEGMNEDIDETMGFINHAEWDIGISIGFDALLSRRIRLDTKSLDLFGRFAHQYAEDERYLEDEFIELYEGFKNL</sequence>
<name>A0A229VZK8_9BIFI</name>
<protein>
    <submittedName>
        <fullName evidence="1">Uncharacterized protein</fullName>
    </submittedName>
</protein>
<dbReference type="EMBL" id="NEWD01000006">
    <property type="protein sequence ID" value="OXN01048.1"/>
    <property type="molecule type" value="Genomic_DNA"/>
</dbReference>
<dbReference type="AlphaFoldDB" id="A0A229VZK8"/>
<gene>
    <name evidence="1" type="ORF">Tam10B_0626</name>
</gene>
<proteinExistence type="predicted"/>
<dbReference type="OrthoDB" id="3232337at2"/>
<dbReference type="Proteomes" id="UP000215433">
    <property type="component" value="Unassembled WGS sequence"/>
</dbReference>
<keyword evidence="2" id="KW-1185">Reference proteome</keyword>
<organism evidence="1 2">
    <name type="scientific">Bifidobacterium vansinderenii</name>
    <dbReference type="NCBI Taxonomy" id="1984871"/>
    <lineage>
        <taxon>Bacteria</taxon>
        <taxon>Bacillati</taxon>
        <taxon>Actinomycetota</taxon>
        <taxon>Actinomycetes</taxon>
        <taxon>Bifidobacteriales</taxon>
        <taxon>Bifidobacteriaceae</taxon>
        <taxon>Bifidobacterium</taxon>
    </lineage>
</organism>
<accession>A0A229VZK8</accession>
<reference evidence="1 2" key="1">
    <citation type="submission" date="2017-05" db="EMBL/GenBank/DDBJ databases">
        <title>Bifidobacterium vansinderenii sp. nov.</title>
        <authorList>
            <person name="Lugli G.A."/>
            <person name="Duranti S."/>
            <person name="Mangifesta M."/>
        </authorList>
    </citation>
    <scope>NUCLEOTIDE SEQUENCE [LARGE SCALE GENOMIC DNA]</scope>
    <source>
        <strain evidence="1 2">Tam10B</strain>
    </source>
</reference>
<dbReference type="RefSeq" id="WP_093959819.1">
    <property type="nucleotide sequence ID" value="NZ_NEWD01000006.1"/>
</dbReference>